<keyword evidence="4 7" id="KW-0812">Transmembrane</keyword>
<proteinExistence type="inferred from homology"/>
<keyword evidence="6 7" id="KW-0472">Membrane</keyword>
<evidence type="ECO:0000313" key="10">
    <source>
        <dbReference type="Proteomes" id="UP000037043"/>
    </source>
</evidence>
<keyword evidence="5 7" id="KW-1133">Transmembrane helix</keyword>
<name>A0A0L6Z8X5_9CLOT</name>
<dbReference type="Gene3D" id="3.30.240.20">
    <property type="entry name" value="bsu07140 like domains"/>
    <property type="match status" value="2"/>
</dbReference>
<keyword evidence="10" id="KW-1185">Reference proteome</keyword>
<dbReference type="InterPro" id="IPR023090">
    <property type="entry name" value="UPF0702_alpha/beta_dom_sf"/>
</dbReference>
<accession>A0A0L6Z8X5</accession>
<dbReference type="InterPro" id="IPR012452">
    <property type="entry name" value="DUF1657"/>
</dbReference>
<feature type="transmembrane region" description="Helical" evidence="7">
    <location>
        <begin position="6"/>
        <end position="26"/>
    </location>
</feature>
<evidence type="ECO:0000256" key="1">
    <source>
        <dbReference type="ARBA" id="ARBA00004651"/>
    </source>
</evidence>
<dbReference type="STRING" id="36844.SAMN04488501_10686"/>
<dbReference type="PANTHER" id="PTHR34582:SF7">
    <property type="entry name" value="UPF0702 TRANSMEMBRANE PROTEIN YDFS"/>
    <property type="match status" value="1"/>
</dbReference>
<keyword evidence="3" id="KW-1003">Cell membrane</keyword>
<comment type="subcellular location">
    <subcellularLocation>
        <location evidence="1">Cell membrane</location>
        <topology evidence="1">Multi-pass membrane protein</topology>
    </subcellularLocation>
</comment>
<protein>
    <recommendedName>
        <fullName evidence="8">YetF C-terminal domain-containing protein</fullName>
    </recommendedName>
</protein>
<feature type="transmembrane region" description="Helical" evidence="7">
    <location>
        <begin position="38"/>
        <end position="56"/>
    </location>
</feature>
<evidence type="ECO:0000256" key="5">
    <source>
        <dbReference type="ARBA" id="ARBA00022989"/>
    </source>
</evidence>
<dbReference type="RefSeq" id="WP_052221843.1">
    <property type="nucleotide sequence ID" value="NZ_LHUR01000027.1"/>
</dbReference>
<dbReference type="GO" id="GO:0005886">
    <property type="term" value="C:plasma membrane"/>
    <property type="evidence" value="ECO:0007669"/>
    <property type="project" value="UniProtKB-SubCell"/>
</dbReference>
<dbReference type="Pfam" id="PF04239">
    <property type="entry name" value="DUF421"/>
    <property type="match status" value="1"/>
</dbReference>
<reference evidence="10" key="1">
    <citation type="submission" date="2015-08" db="EMBL/GenBank/DDBJ databases">
        <title>Genome sequence of the strict anaerobe Clostridium homopropionicum LuHBu1 (DSM 5847T).</title>
        <authorList>
            <person name="Poehlein A."/>
            <person name="Beck M."/>
            <person name="Schiel-Bengelsdorf B."/>
            <person name="Bengelsdorf F.R."/>
            <person name="Daniel R."/>
            <person name="Duerre P."/>
        </authorList>
    </citation>
    <scope>NUCLEOTIDE SEQUENCE [LARGE SCALE GENOMIC DNA]</scope>
    <source>
        <strain evidence="10">DSM 5847</strain>
    </source>
</reference>
<dbReference type="InterPro" id="IPR007353">
    <property type="entry name" value="DUF421"/>
</dbReference>
<feature type="transmembrane region" description="Helical" evidence="7">
    <location>
        <begin position="62"/>
        <end position="81"/>
    </location>
</feature>
<evidence type="ECO:0000256" key="2">
    <source>
        <dbReference type="ARBA" id="ARBA00006448"/>
    </source>
</evidence>
<evidence type="ECO:0000256" key="6">
    <source>
        <dbReference type="ARBA" id="ARBA00023136"/>
    </source>
</evidence>
<evidence type="ECO:0000256" key="4">
    <source>
        <dbReference type="ARBA" id="ARBA00022692"/>
    </source>
</evidence>
<dbReference type="Proteomes" id="UP000037043">
    <property type="component" value="Unassembled WGS sequence"/>
</dbReference>
<dbReference type="AlphaFoldDB" id="A0A0L6Z8X5"/>
<dbReference type="PATRIC" id="fig|1121318.3.peg.2342"/>
<evidence type="ECO:0000256" key="7">
    <source>
        <dbReference type="SAM" id="Phobius"/>
    </source>
</evidence>
<comment type="similarity">
    <text evidence="2">Belongs to the UPF0702 family.</text>
</comment>
<dbReference type="EMBL" id="LHUR01000027">
    <property type="protein sequence ID" value="KOA19223.1"/>
    <property type="molecule type" value="Genomic_DNA"/>
</dbReference>
<dbReference type="PANTHER" id="PTHR34582">
    <property type="entry name" value="UPF0702 TRANSMEMBRANE PROTEIN YCAP"/>
    <property type="match status" value="1"/>
</dbReference>
<organism evidence="9 10">
    <name type="scientific">Clostridium homopropionicum DSM 5847</name>
    <dbReference type="NCBI Taxonomy" id="1121318"/>
    <lineage>
        <taxon>Bacteria</taxon>
        <taxon>Bacillati</taxon>
        <taxon>Bacillota</taxon>
        <taxon>Clostridia</taxon>
        <taxon>Eubacteriales</taxon>
        <taxon>Clostridiaceae</taxon>
        <taxon>Clostridium</taxon>
    </lineage>
</organism>
<evidence type="ECO:0000256" key="3">
    <source>
        <dbReference type="ARBA" id="ARBA00022475"/>
    </source>
</evidence>
<feature type="domain" description="YetF C-terminal" evidence="8">
    <location>
        <begin position="82"/>
        <end position="213"/>
    </location>
</feature>
<gene>
    <name evidence="9" type="ORF">CLHOM_23290</name>
</gene>
<sequence length="286" mass="32270">MVNGITMIIRASIIFFLTLFLVRLLGKSNPLKAAAFKFVTYIVIAIIAALISAGIITNLVFGVIALGVWTLFTIAIDYLAIKSKKFHDLINGKETILIKDGKVMEENLLKERLTGEELLRELRFKSVFNLADVEFAVMESTGDINVLLRAEKKPVTAYDLQKKVNPSSEPQIVILDGNIMDEGLTSRGLNREWLNTELEKLEVILENVFIGQIDSSGDLYVDLFDDSVQVQVPKVKELLYANLQKCQADFMSFSLETKDKKAKAMFEKDADKLMKIIEKLEPYLLR</sequence>
<comment type="caution">
    <text evidence="9">The sequence shown here is derived from an EMBL/GenBank/DDBJ whole genome shotgun (WGS) entry which is preliminary data.</text>
</comment>
<evidence type="ECO:0000259" key="8">
    <source>
        <dbReference type="Pfam" id="PF04239"/>
    </source>
</evidence>
<evidence type="ECO:0000313" key="9">
    <source>
        <dbReference type="EMBL" id="KOA19223.1"/>
    </source>
</evidence>
<dbReference type="Pfam" id="PF07870">
    <property type="entry name" value="DUF1657"/>
    <property type="match status" value="1"/>
</dbReference>